<dbReference type="AlphaFoldDB" id="A0A6L2JLC2"/>
<evidence type="ECO:0000259" key="1">
    <source>
        <dbReference type="Pfam" id="PF12776"/>
    </source>
</evidence>
<feature type="domain" description="Myb/SANT-like" evidence="1">
    <location>
        <begin position="3"/>
        <end position="91"/>
    </location>
</feature>
<name>A0A6L2JLC2_TANCI</name>
<sequence>MDALLQLHSSEKYVVDNGFKPGYNQVVETLLDVILLNSDLKAKPHIRSRLKTLSIDFSTFHDMVVGSSISRFGWDPEKCILTTHEDVWDGYLKTHPKASVFKDKHFLLYHKLSAIFGKDRSNRSRAIDLGDEDVVGETQETTTNDLENQDIDMVAGPSPRGVDGKSKKRKRGKTDELLHIIVQSEIDLMRRVQNEIDVLPGITFEEANEAIDVIGSCPLKAERLFEYDNMEKSPNG</sequence>
<reference evidence="2" key="1">
    <citation type="journal article" date="2019" name="Sci. Rep.">
        <title>Draft genome of Tanacetum cinerariifolium, the natural source of mosquito coil.</title>
        <authorList>
            <person name="Yamashiro T."/>
            <person name="Shiraishi A."/>
            <person name="Satake H."/>
            <person name="Nakayama K."/>
        </authorList>
    </citation>
    <scope>NUCLEOTIDE SEQUENCE</scope>
</reference>
<dbReference type="PANTHER" id="PTHR46250:SF17">
    <property type="entry name" value="MYB_SANT-LIKE DOMAIN-CONTAINING PROTEIN"/>
    <property type="match status" value="1"/>
</dbReference>
<organism evidence="2">
    <name type="scientific">Tanacetum cinerariifolium</name>
    <name type="common">Dalmatian daisy</name>
    <name type="synonym">Chrysanthemum cinerariifolium</name>
    <dbReference type="NCBI Taxonomy" id="118510"/>
    <lineage>
        <taxon>Eukaryota</taxon>
        <taxon>Viridiplantae</taxon>
        <taxon>Streptophyta</taxon>
        <taxon>Embryophyta</taxon>
        <taxon>Tracheophyta</taxon>
        <taxon>Spermatophyta</taxon>
        <taxon>Magnoliopsida</taxon>
        <taxon>eudicotyledons</taxon>
        <taxon>Gunneridae</taxon>
        <taxon>Pentapetalae</taxon>
        <taxon>asterids</taxon>
        <taxon>campanulids</taxon>
        <taxon>Asterales</taxon>
        <taxon>Asteraceae</taxon>
        <taxon>Asteroideae</taxon>
        <taxon>Anthemideae</taxon>
        <taxon>Anthemidinae</taxon>
        <taxon>Tanacetum</taxon>
    </lineage>
</organism>
<dbReference type="Pfam" id="PF12776">
    <property type="entry name" value="Myb_DNA-bind_3"/>
    <property type="match status" value="1"/>
</dbReference>
<comment type="caution">
    <text evidence="2">The sequence shown here is derived from an EMBL/GenBank/DDBJ whole genome shotgun (WGS) entry which is preliminary data.</text>
</comment>
<proteinExistence type="predicted"/>
<dbReference type="EMBL" id="BKCJ010000978">
    <property type="protein sequence ID" value="GEU37828.1"/>
    <property type="molecule type" value="Genomic_DNA"/>
</dbReference>
<protein>
    <recommendedName>
        <fullName evidence="1">Myb/SANT-like domain-containing protein</fullName>
    </recommendedName>
</protein>
<evidence type="ECO:0000313" key="2">
    <source>
        <dbReference type="EMBL" id="GEU37828.1"/>
    </source>
</evidence>
<dbReference type="InterPro" id="IPR024752">
    <property type="entry name" value="Myb/SANT-like_dom"/>
</dbReference>
<dbReference type="PANTHER" id="PTHR46250">
    <property type="entry name" value="MYB/SANT-LIKE DNA-BINDING DOMAIN PROTEIN-RELATED"/>
    <property type="match status" value="1"/>
</dbReference>
<gene>
    <name evidence="2" type="ORF">Tci_009806</name>
</gene>
<accession>A0A6L2JLC2</accession>